<dbReference type="Gene3D" id="3.40.50.150">
    <property type="entry name" value="Vaccinia Virus protein VP39"/>
    <property type="match status" value="1"/>
</dbReference>
<keyword evidence="5 7" id="KW-0949">S-adenosyl-L-methionine</keyword>
<comment type="similarity">
    <text evidence="7">Belongs to the class I-like SAM-binding methyltransferase superfamily. rRNA adenine N(6)-methyltransferase family. RsmA subfamily.</text>
</comment>
<dbReference type="RefSeq" id="WP_113659473.1">
    <property type="nucleotide sequence ID" value="NZ_KZ845669.1"/>
</dbReference>
<keyword evidence="4 7" id="KW-0808">Transferase</keyword>
<proteinExistence type="inferred from homology"/>
<reference evidence="10 11" key="1">
    <citation type="submission" date="2018-06" db="EMBL/GenBank/DDBJ databases">
        <title>Thermoflavimicrobium daqus sp. nov., a thermophilic microbe isolated from Moutai-flavour Daqu.</title>
        <authorList>
            <person name="Wang X."/>
            <person name="Zhou H."/>
        </authorList>
    </citation>
    <scope>NUCLEOTIDE SEQUENCE [LARGE SCALE GENOMIC DNA]</scope>
    <source>
        <strain evidence="10 11">FBKL4.011</strain>
    </source>
</reference>
<keyword evidence="11" id="KW-1185">Reference proteome</keyword>
<dbReference type="InterPro" id="IPR029063">
    <property type="entry name" value="SAM-dependent_MTases_sf"/>
</dbReference>
<comment type="function">
    <text evidence="7">Specifically dimethylates two adjacent adenosines (A1518 and A1519) in the loop of a conserved hairpin near the 3'-end of 16S rRNA in the 30S particle. May play a critical role in biogenesis of 30S subunits.</text>
</comment>
<evidence type="ECO:0000256" key="5">
    <source>
        <dbReference type="ARBA" id="ARBA00022691"/>
    </source>
</evidence>
<gene>
    <name evidence="7" type="primary">rsmA</name>
    <name evidence="7" type="synonym">ksgA</name>
    <name evidence="10" type="ORF">DL897_12415</name>
</gene>
<evidence type="ECO:0000256" key="3">
    <source>
        <dbReference type="ARBA" id="ARBA00022603"/>
    </source>
</evidence>
<dbReference type="PROSITE" id="PS01131">
    <property type="entry name" value="RRNA_A_DIMETH"/>
    <property type="match status" value="1"/>
</dbReference>
<dbReference type="InterPro" id="IPR011530">
    <property type="entry name" value="rRNA_adenine_dimethylase"/>
</dbReference>
<evidence type="ECO:0000256" key="2">
    <source>
        <dbReference type="ARBA" id="ARBA00022552"/>
    </source>
</evidence>
<dbReference type="SMART" id="SM00650">
    <property type="entry name" value="rADc"/>
    <property type="match status" value="1"/>
</dbReference>
<dbReference type="InterPro" id="IPR023165">
    <property type="entry name" value="rRNA_Ade_diMease-like_C"/>
</dbReference>
<sequence>MKQKWIPAQTREILNKYGITLKKSLGQNFLTDLHVLDKIVRAANLTETSGVIEIGPGIGALTEQLAKVAKKVVAIEIDHRLIPVLNDLFKETDNIEVIHGDALKVDLHQLIQEHFQDVQSLHVVANLPYYVTSPLITRLLEGRLPLKNMVLMIQKEVADRLIAHPGTKDYGSLSVFVQYFAEPSGVARVPSHVFVPRPKVDSSVVKLHIREKPNVQVINEDLFFRVVRAAFGQRRKTLLNTLHTRLLSNVSKTEVENLITSAGIDPKRRGETLDLKEFAALTEVIYTSANQ</sequence>
<dbReference type="OrthoDB" id="9814755at2"/>
<feature type="binding site" evidence="7 8">
    <location>
        <position position="55"/>
    </location>
    <ligand>
        <name>S-adenosyl-L-methionine</name>
        <dbReference type="ChEBI" id="CHEBI:59789"/>
    </ligand>
</feature>
<feature type="binding site" evidence="7 8">
    <location>
        <position position="76"/>
    </location>
    <ligand>
        <name>S-adenosyl-L-methionine</name>
        <dbReference type="ChEBI" id="CHEBI:59789"/>
    </ligand>
</feature>
<dbReference type="InterPro" id="IPR001737">
    <property type="entry name" value="KsgA/Erm"/>
</dbReference>
<dbReference type="SUPFAM" id="SSF53335">
    <property type="entry name" value="S-adenosyl-L-methionine-dependent methyltransferases"/>
    <property type="match status" value="1"/>
</dbReference>
<keyword evidence="3 7" id="KW-0489">Methyltransferase</keyword>
<feature type="binding site" evidence="7 8">
    <location>
        <position position="126"/>
    </location>
    <ligand>
        <name>S-adenosyl-L-methionine</name>
        <dbReference type="ChEBI" id="CHEBI:59789"/>
    </ligand>
</feature>
<protein>
    <recommendedName>
        <fullName evidence="7">Ribosomal RNA small subunit methyltransferase A</fullName>
        <ecNumber evidence="7">2.1.1.182</ecNumber>
    </recommendedName>
    <alternativeName>
        <fullName evidence="7">16S rRNA (adenine(1518)-N(6)/adenine(1519)-N(6))-dimethyltransferase</fullName>
    </alternativeName>
    <alternativeName>
        <fullName evidence="7">16S rRNA dimethyladenosine transferase</fullName>
    </alternativeName>
    <alternativeName>
        <fullName evidence="7">16S rRNA dimethylase</fullName>
    </alternativeName>
    <alternativeName>
        <fullName evidence="7">S-adenosylmethionine-6-N', N'-adenosyl(rRNA) dimethyltransferase</fullName>
    </alternativeName>
</protein>
<dbReference type="InterPro" id="IPR020596">
    <property type="entry name" value="rRNA_Ade_Mease_Trfase_CS"/>
</dbReference>
<dbReference type="EMBL" id="QJKK01000007">
    <property type="protein sequence ID" value="RAL23166.1"/>
    <property type="molecule type" value="Genomic_DNA"/>
</dbReference>
<comment type="caution">
    <text evidence="10">The sequence shown here is derived from an EMBL/GenBank/DDBJ whole genome shotgun (WGS) entry which is preliminary data.</text>
</comment>
<organism evidence="10 11">
    <name type="scientific">Thermoflavimicrobium daqui</name>
    <dbReference type="NCBI Taxonomy" id="2137476"/>
    <lineage>
        <taxon>Bacteria</taxon>
        <taxon>Bacillati</taxon>
        <taxon>Bacillota</taxon>
        <taxon>Bacilli</taxon>
        <taxon>Bacillales</taxon>
        <taxon>Thermoactinomycetaceae</taxon>
        <taxon>Thermoflavimicrobium</taxon>
    </lineage>
</organism>
<evidence type="ECO:0000259" key="9">
    <source>
        <dbReference type="SMART" id="SM00650"/>
    </source>
</evidence>
<name>A0A364K363_9BACL</name>
<evidence type="ECO:0000256" key="1">
    <source>
        <dbReference type="ARBA" id="ARBA00022490"/>
    </source>
</evidence>
<keyword evidence="6 7" id="KW-0694">RNA-binding</keyword>
<dbReference type="Pfam" id="PF00398">
    <property type="entry name" value="RrnaAD"/>
    <property type="match status" value="1"/>
</dbReference>
<comment type="catalytic activity">
    <reaction evidence="7">
        <text>adenosine(1518)/adenosine(1519) in 16S rRNA + 4 S-adenosyl-L-methionine = N(6)-dimethyladenosine(1518)/N(6)-dimethyladenosine(1519) in 16S rRNA + 4 S-adenosyl-L-homocysteine + 4 H(+)</text>
        <dbReference type="Rhea" id="RHEA:19609"/>
        <dbReference type="Rhea" id="RHEA-COMP:10232"/>
        <dbReference type="Rhea" id="RHEA-COMP:10233"/>
        <dbReference type="ChEBI" id="CHEBI:15378"/>
        <dbReference type="ChEBI" id="CHEBI:57856"/>
        <dbReference type="ChEBI" id="CHEBI:59789"/>
        <dbReference type="ChEBI" id="CHEBI:74411"/>
        <dbReference type="ChEBI" id="CHEBI:74493"/>
        <dbReference type="EC" id="2.1.1.182"/>
    </reaction>
</comment>
<dbReference type="PROSITE" id="PS51689">
    <property type="entry name" value="SAM_RNA_A_N6_MT"/>
    <property type="match status" value="1"/>
</dbReference>
<dbReference type="PANTHER" id="PTHR11727:SF7">
    <property type="entry name" value="DIMETHYLADENOSINE TRANSFERASE-RELATED"/>
    <property type="match status" value="1"/>
</dbReference>
<evidence type="ECO:0000313" key="11">
    <source>
        <dbReference type="Proteomes" id="UP000251213"/>
    </source>
</evidence>
<evidence type="ECO:0000313" key="10">
    <source>
        <dbReference type="EMBL" id="RAL23166.1"/>
    </source>
</evidence>
<dbReference type="FunFam" id="3.40.50.150:FF:000023">
    <property type="entry name" value="Ribosomal RNA small subunit methyltransferase A"/>
    <property type="match status" value="1"/>
</dbReference>
<accession>A0A364K363</accession>
<dbReference type="PANTHER" id="PTHR11727">
    <property type="entry name" value="DIMETHYLADENOSINE TRANSFERASE"/>
    <property type="match status" value="1"/>
</dbReference>
<evidence type="ECO:0000256" key="8">
    <source>
        <dbReference type="PROSITE-ProRule" id="PRU01026"/>
    </source>
</evidence>
<feature type="binding site" evidence="7 8">
    <location>
        <position position="28"/>
    </location>
    <ligand>
        <name>S-adenosyl-L-methionine</name>
        <dbReference type="ChEBI" id="CHEBI:59789"/>
    </ligand>
</feature>
<keyword evidence="1 7" id="KW-0963">Cytoplasm</keyword>
<dbReference type="GO" id="GO:0052908">
    <property type="term" value="F:16S rRNA (adenine(1518)-N(6)/adenine(1519)-N(6))-dimethyltransferase activity"/>
    <property type="evidence" value="ECO:0007669"/>
    <property type="project" value="UniProtKB-EC"/>
</dbReference>
<reference evidence="10 11" key="2">
    <citation type="submission" date="2018-06" db="EMBL/GenBank/DDBJ databases">
        <authorList>
            <person name="Zhirakovskaya E."/>
        </authorList>
    </citation>
    <scope>NUCLEOTIDE SEQUENCE [LARGE SCALE GENOMIC DNA]</scope>
    <source>
        <strain evidence="10 11">FBKL4.011</strain>
    </source>
</reference>
<dbReference type="Gene3D" id="1.10.8.100">
    <property type="entry name" value="Ribosomal RNA adenine dimethylase-like, domain 2"/>
    <property type="match status" value="1"/>
</dbReference>
<feature type="binding site" evidence="7 8">
    <location>
        <position position="101"/>
    </location>
    <ligand>
        <name>S-adenosyl-L-methionine</name>
        <dbReference type="ChEBI" id="CHEBI:59789"/>
    </ligand>
</feature>
<keyword evidence="2 7" id="KW-0698">rRNA processing</keyword>
<evidence type="ECO:0000256" key="7">
    <source>
        <dbReference type="HAMAP-Rule" id="MF_00607"/>
    </source>
</evidence>
<dbReference type="CDD" id="cd02440">
    <property type="entry name" value="AdoMet_MTases"/>
    <property type="match status" value="1"/>
</dbReference>
<dbReference type="HAMAP" id="MF_00607">
    <property type="entry name" value="16SrRNA_methyltr_A"/>
    <property type="match status" value="1"/>
</dbReference>
<dbReference type="InterPro" id="IPR020598">
    <property type="entry name" value="rRNA_Ade_methylase_Trfase_N"/>
</dbReference>
<feature type="domain" description="Ribosomal RNA adenine methylase transferase N-terminal" evidence="9">
    <location>
        <begin position="35"/>
        <end position="211"/>
    </location>
</feature>
<feature type="binding site" evidence="7 8">
    <location>
        <position position="30"/>
    </location>
    <ligand>
        <name>S-adenosyl-L-methionine</name>
        <dbReference type="ChEBI" id="CHEBI:59789"/>
    </ligand>
</feature>
<dbReference type="NCBIfam" id="TIGR00755">
    <property type="entry name" value="ksgA"/>
    <property type="match status" value="1"/>
</dbReference>
<evidence type="ECO:0000256" key="4">
    <source>
        <dbReference type="ARBA" id="ARBA00022679"/>
    </source>
</evidence>
<dbReference type="Proteomes" id="UP000251213">
    <property type="component" value="Unassembled WGS sequence"/>
</dbReference>
<dbReference type="GO" id="GO:0003723">
    <property type="term" value="F:RNA binding"/>
    <property type="evidence" value="ECO:0007669"/>
    <property type="project" value="UniProtKB-UniRule"/>
</dbReference>
<dbReference type="EC" id="2.1.1.182" evidence="7"/>
<dbReference type="AlphaFoldDB" id="A0A364K363"/>
<evidence type="ECO:0000256" key="6">
    <source>
        <dbReference type="ARBA" id="ARBA00022884"/>
    </source>
</evidence>
<comment type="subcellular location">
    <subcellularLocation>
        <location evidence="7">Cytoplasm</location>
    </subcellularLocation>
</comment>
<dbReference type="GO" id="GO:0005829">
    <property type="term" value="C:cytosol"/>
    <property type="evidence" value="ECO:0007669"/>
    <property type="project" value="TreeGrafter"/>
</dbReference>